<accession>A0A2B4SEJ7</accession>
<name>A0A2B4SEJ7_STYPI</name>
<comment type="caution">
    <text evidence="2">The sequence shown here is derived from an EMBL/GenBank/DDBJ whole genome shotgun (WGS) entry which is preliminary data.</text>
</comment>
<organism evidence="2 3">
    <name type="scientific">Stylophora pistillata</name>
    <name type="common">Smooth cauliflower coral</name>
    <dbReference type="NCBI Taxonomy" id="50429"/>
    <lineage>
        <taxon>Eukaryota</taxon>
        <taxon>Metazoa</taxon>
        <taxon>Cnidaria</taxon>
        <taxon>Anthozoa</taxon>
        <taxon>Hexacorallia</taxon>
        <taxon>Scleractinia</taxon>
        <taxon>Astrocoeniina</taxon>
        <taxon>Pocilloporidae</taxon>
        <taxon>Stylophora</taxon>
    </lineage>
</organism>
<dbReference type="EMBL" id="LSMT01000113">
    <property type="protein sequence ID" value="PFX27028.1"/>
    <property type="molecule type" value="Genomic_DNA"/>
</dbReference>
<reference evidence="3" key="1">
    <citation type="journal article" date="2017" name="bioRxiv">
        <title>Comparative analysis of the genomes of Stylophora pistillata and Acropora digitifera provides evidence for extensive differences between species of corals.</title>
        <authorList>
            <person name="Voolstra C.R."/>
            <person name="Li Y."/>
            <person name="Liew Y.J."/>
            <person name="Baumgarten S."/>
            <person name="Zoccola D."/>
            <person name="Flot J.-F."/>
            <person name="Tambutte S."/>
            <person name="Allemand D."/>
            <person name="Aranda M."/>
        </authorList>
    </citation>
    <scope>NUCLEOTIDE SEQUENCE [LARGE SCALE GENOMIC DNA]</scope>
</reference>
<dbReference type="SUPFAM" id="SSF57997">
    <property type="entry name" value="Tropomyosin"/>
    <property type="match status" value="1"/>
</dbReference>
<evidence type="ECO:0000313" key="3">
    <source>
        <dbReference type="Proteomes" id="UP000225706"/>
    </source>
</evidence>
<keyword evidence="3" id="KW-1185">Reference proteome</keyword>
<dbReference type="Gene3D" id="1.20.5.170">
    <property type="match status" value="1"/>
</dbReference>
<sequence length="81" mass="9269">MSLKVNQKRQVLEFFIQGALCKINEPRSGLLAEDRANQAEAKVVELEKEIDNLDAELEQSKNEYAKVKEELDATMQELSEM</sequence>
<protein>
    <recommendedName>
        <fullName evidence="4">Tropomyosin</fullName>
    </recommendedName>
</protein>
<proteinExistence type="predicted"/>
<dbReference type="OrthoDB" id="128924at2759"/>
<evidence type="ECO:0008006" key="4">
    <source>
        <dbReference type="Google" id="ProtNLM"/>
    </source>
</evidence>
<keyword evidence="1" id="KW-0175">Coiled coil</keyword>
<evidence type="ECO:0000256" key="1">
    <source>
        <dbReference type="SAM" id="Coils"/>
    </source>
</evidence>
<dbReference type="AlphaFoldDB" id="A0A2B4SEJ7"/>
<dbReference type="Proteomes" id="UP000225706">
    <property type="component" value="Unassembled WGS sequence"/>
</dbReference>
<gene>
    <name evidence="2" type="ORF">AWC38_SpisGene8289</name>
</gene>
<feature type="coiled-coil region" evidence="1">
    <location>
        <begin position="29"/>
        <end position="81"/>
    </location>
</feature>
<evidence type="ECO:0000313" key="2">
    <source>
        <dbReference type="EMBL" id="PFX27028.1"/>
    </source>
</evidence>